<dbReference type="GO" id="GO:0000166">
    <property type="term" value="F:nucleotide binding"/>
    <property type="evidence" value="ECO:0007669"/>
    <property type="project" value="InterPro"/>
</dbReference>
<dbReference type="STRING" id="315423.SAMN04488020_106207"/>
<dbReference type="OrthoDB" id="9768836at2"/>
<dbReference type="AlphaFoldDB" id="A0A1Y5SZS4"/>
<dbReference type="Gene3D" id="3.40.50.720">
    <property type="entry name" value="NAD(P)-binding Rossmann-like Domain"/>
    <property type="match status" value="1"/>
</dbReference>
<dbReference type="EMBL" id="FWFV01000006">
    <property type="protein sequence ID" value="SLN52390.1"/>
    <property type="molecule type" value="Genomic_DNA"/>
</dbReference>
<dbReference type="GO" id="GO:0016491">
    <property type="term" value="F:oxidoreductase activity"/>
    <property type="evidence" value="ECO:0007669"/>
    <property type="project" value="UniProtKB-KW"/>
</dbReference>
<reference evidence="3 4" key="1">
    <citation type="submission" date="2017-03" db="EMBL/GenBank/DDBJ databases">
        <authorList>
            <person name="Afonso C.L."/>
            <person name="Miller P.J."/>
            <person name="Scott M.A."/>
            <person name="Spackman E."/>
            <person name="Goraichik I."/>
            <person name="Dimitrov K.M."/>
            <person name="Suarez D.L."/>
            <person name="Swayne D.E."/>
        </authorList>
    </citation>
    <scope>NUCLEOTIDE SEQUENCE [LARGE SCALE GENOMIC DNA]</scope>
    <source>
        <strain evidence="3 4">CECT 7066</strain>
    </source>
</reference>
<evidence type="ECO:0000313" key="4">
    <source>
        <dbReference type="Proteomes" id="UP000193870"/>
    </source>
</evidence>
<dbReference type="PANTHER" id="PTHR43377:SF2">
    <property type="entry name" value="BINDING ROSSMANN FOLD OXIDOREDUCTASE, PUTATIVE (AFU_ORTHOLOGUE AFUA_4G00560)-RELATED"/>
    <property type="match status" value="1"/>
</dbReference>
<evidence type="ECO:0000259" key="1">
    <source>
        <dbReference type="Pfam" id="PF01408"/>
    </source>
</evidence>
<dbReference type="RefSeq" id="WP_085854415.1">
    <property type="nucleotide sequence ID" value="NZ_FOPF01000006.1"/>
</dbReference>
<keyword evidence="4" id="KW-1185">Reference proteome</keyword>
<evidence type="ECO:0000259" key="2">
    <source>
        <dbReference type="Pfam" id="PF02894"/>
    </source>
</evidence>
<feature type="domain" description="Gfo/Idh/MocA-like oxidoreductase C-terminal" evidence="2">
    <location>
        <begin position="151"/>
        <end position="413"/>
    </location>
</feature>
<dbReference type="InterPro" id="IPR051450">
    <property type="entry name" value="Gfo/Idh/MocA_Oxidoreductases"/>
</dbReference>
<accession>A0A1Y5SZS4</accession>
<dbReference type="InterPro" id="IPR004104">
    <property type="entry name" value="Gfo/Idh/MocA-like_OxRdtase_C"/>
</dbReference>
<evidence type="ECO:0000313" key="3">
    <source>
        <dbReference type="EMBL" id="SLN52390.1"/>
    </source>
</evidence>
<organism evidence="3 4">
    <name type="scientific">Palleronia marisminoris</name>
    <dbReference type="NCBI Taxonomy" id="315423"/>
    <lineage>
        <taxon>Bacteria</taxon>
        <taxon>Pseudomonadati</taxon>
        <taxon>Pseudomonadota</taxon>
        <taxon>Alphaproteobacteria</taxon>
        <taxon>Rhodobacterales</taxon>
        <taxon>Roseobacteraceae</taxon>
        <taxon>Palleronia</taxon>
    </lineage>
</organism>
<gene>
    <name evidence="3" type="primary">yteT_2</name>
    <name evidence="3" type="ORF">PAM7066_02441</name>
</gene>
<dbReference type="InterPro" id="IPR036291">
    <property type="entry name" value="NAD(P)-bd_dom_sf"/>
</dbReference>
<proteinExistence type="predicted"/>
<dbReference type="PANTHER" id="PTHR43377">
    <property type="entry name" value="BILIVERDIN REDUCTASE A"/>
    <property type="match status" value="1"/>
</dbReference>
<sequence>MTATHTRAEADTEKRARYVLAGTGNRGTTMWGQELLEGWNDRVELVGICDLNDMRAERARTMIRSNAPIWTDFNACLAETRPELVIVCTPDDTHDDLIVAALEAGSDVITEKPMTTSPEKIARIRAAEARTGRRVDVSFNYRFAPTSYKIRELLASGAIGTVTSVDFHWYLDTDHGADYFRRWHAFREHSGSLFVHKATHHFDLLNWYLDADPVDVSAFGELRNYGHNGPFRSTRCHDCPHAAECNFYFDMEADDFLWPLYGDPAEVDGYFRDACVFREEIDIPDTMTSTIRYSNGAVVSYSLNTYMPIEGHHIAFNGTGGRIELRQHERQPWEVEPEDRILLTRNFGGGHEVITVPHEPGGHYGGDNRMRDTIFRNRDDPLKQRADSRAGALSVLTGIAALRSADTGRMVTIAEICPGGLDLGLR</sequence>
<dbReference type="EC" id="1.-.-.-" evidence="3"/>
<protein>
    <submittedName>
        <fullName evidence="3">Putative oxidoreductase YteT</fullName>
        <ecNumber evidence="3">1.-.-.-</ecNumber>
    </submittedName>
</protein>
<dbReference type="Pfam" id="PF01408">
    <property type="entry name" value="GFO_IDH_MocA"/>
    <property type="match status" value="1"/>
</dbReference>
<dbReference type="SUPFAM" id="SSF51735">
    <property type="entry name" value="NAD(P)-binding Rossmann-fold domains"/>
    <property type="match status" value="1"/>
</dbReference>
<dbReference type="InterPro" id="IPR000683">
    <property type="entry name" value="Gfo/Idh/MocA-like_OxRdtase_N"/>
</dbReference>
<dbReference type="Proteomes" id="UP000193870">
    <property type="component" value="Unassembled WGS sequence"/>
</dbReference>
<dbReference type="Pfam" id="PF02894">
    <property type="entry name" value="GFO_IDH_MocA_C"/>
    <property type="match status" value="1"/>
</dbReference>
<dbReference type="Gene3D" id="3.30.360.10">
    <property type="entry name" value="Dihydrodipicolinate Reductase, domain 2"/>
    <property type="match status" value="1"/>
</dbReference>
<dbReference type="SUPFAM" id="SSF55347">
    <property type="entry name" value="Glyceraldehyde-3-phosphate dehydrogenase-like, C-terminal domain"/>
    <property type="match status" value="1"/>
</dbReference>
<feature type="domain" description="Gfo/Idh/MocA-like oxidoreductase N-terminal" evidence="1">
    <location>
        <begin position="17"/>
        <end position="138"/>
    </location>
</feature>
<keyword evidence="3" id="KW-0560">Oxidoreductase</keyword>
<name>A0A1Y5SZS4_9RHOB</name>